<evidence type="ECO:0000313" key="3">
    <source>
        <dbReference type="Proteomes" id="UP001280629"/>
    </source>
</evidence>
<feature type="signal peptide" evidence="1">
    <location>
        <begin position="1"/>
        <end position="20"/>
    </location>
</feature>
<dbReference type="EMBL" id="JAUBDH010000003">
    <property type="protein sequence ID" value="MDW0109759.1"/>
    <property type="molecule type" value="Genomic_DNA"/>
</dbReference>
<dbReference type="Proteomes" id="UP001280629">
    <property type="component" value="Unassembled WGS sequence"/>
</dbReference>
<evidence type="ECO:0000256" key="1">
    <source>
        <dbReference type="SAM" id="SignalP"/>
    </source>
</evidence>
<keyword evidence="1" id="KW-0732">Signal</keyword>
<dbReference type="RefSeq" id="WP_317935300.1">
    <property type="nucleotide sequence ID" value="NZ_JAUBDH010000003.1"/>
</dbReference>
<reference evidence="2 3" key="1">
    <citation type="submission" date="2023-06" db="EMBL/GenBank/DDBJ databases">
        <title>Sporosarcina sp. nov., isolated from Korean traditional fermented seafood 'Jeotgal'.</title>
        <authorList>
            <person name="Yang A.-I."/>
            <person name="Shin N.-R."/>
        </authorList>
    </citation>
    <scope>NUCLEOTIDE SEQUENCE [LARGE SCALE GENOMIC DNA]</scope>
    <source>
        <strain evidence="2 3">KCTC3840</strain>
    </source>
</reference>
<gene>
    <name evidence="2" type="ORF">QT716_06780</name>
</gene>
<organism evidence="2 3">
    <name type="scientific">Sporosarcina aquimarina</name>
    <dbReference type="NCBI Taxonomy" id="114975"/>
    <lineage>
        <taxon>Bacteria</taxon>
        <taxon>Bacillati</taxon>
        <taxon>Bacillota</taxon>
        <taxon>Bacilli</taxon>
        <taxon>Bacillales</taxon>
        <taxon>Caryophanaceae</taxon>
        <taxon>Sporosarcina</taxon>
    </lineage>
</organism>
<dbReference type="PROSITE" id="PS51257">
    <property type="entry name" value="PROKAR_LIPOPROTEIN"/>
    <property type="match status" value="1"/>
</dbReference>
<name>A0ABU4FYG2_9BACL</name>
<evidence type="ECO:0008006" key="4">
    <source>
        <dbReference type="Google" id="ProtNLM"/>
    </source>
</evidence>
<feature type="chain" id="PRO_5045253735" description="Lipoprotein" evidence="1">
    <location>
        <begin position="21"/>
        <end position="140"/>
    </location>
</feature>
<protein>
    <recommendedName>
        <fullName evidence="4">Lipoprotein</fullName>
    </recommendedName>
</protein>
<accession>A0ABU4FYG2</accession>
<evidence type="ECO:0000313" key="2">
    <source>
        <dbReference type="EMBL" id="MDW0109759.1"/>
    </source>
</evidence>
<sequence>MKKIAFTLISLLFLLTACQANDPNAIILDEVLASFEEQQLSLKESKATKNDNIFGMKLNGVRPSFYELDGKQVLVYIYNSNNQREKGLEDWRKKTASMDTVSYKVCEVNNVLLFYVYVDEYLNSETDSRIQNVVTGLSDS</sequence>
<proteinExistence type="predicted"/>
<comment type="caution">
    <text evidence="2">The sequence shown here is derived from an EMBL/GenBank/DDBJ whole genome shotgun (WGS) entry which is preliminary data.</text>
</comment>
<keyword evidence="3" id="KW-1185">Reference proteome</keyword>